<dbReference type="GO" id="GO:0004386">
    <property type="term" value="F:helicase activity"/>
    <property type="evidence" value="ECO:0007669"/>
    <property type="project" value="UniProtKB-KW"/>
</dbReference>
<sequence length="1716" mass="186896">MDPTLSLFSAVTASWFERSLGAPTQVQRESWPIIASGEHVLISAPTGSGKTLSAFLYAIDRLYKEHNQLHARSHDSHHRTEQPSSRGAKGNRPVTGDQDHAGVRVLYISPLKALGTDIARNLTSPLLGITQLARQEEQDSHETGASSVSDISVGVRSGDSTPQQRRMIARHPPEILVTTPESLYLMLTSKVRTILSSVDTVIVDEIHALAGNKRGAHLALSLERLEALAFQPIQRIGLSATVRPLDEVARFLGGGRAVRVVSVPESPRMDLRVVEPLADMRDLTTGVDDDDHAGGSIWPHIERQVLDIVLQHHTTLVFVNSRGLAERLTARLNDLFAESDRAASHTVNNAAKHLRSTVGSTSEMVHAGDDVNDIAMAHHGSVSKERRRHVEASLKAGRLRCVVATSSLELGIDMGSVDMVVQIAPPLSVSSALQRVGRADHRVKGVSHAVFFPLTREQIAGTAATIESMRDGRIETISVPKNPLDILAQHCVAAAAMDDLNADAWYETVRRSAPFAHLSRAMFDAVLGMLSGAYSTSKFSAFRPILVWNRKDGAITARPGAQRLAVTSGGTIPDRGSFTVVLPESDAQGGSRRVGELDEEMVYESRVGDVITLGTSTWQIREITRDRVIVVPAPGQSARLPFWHGNGNGRDSEYGTSYGAFLRTASAGLLDDDSDTDGDNGSDDDTDNGSDATADESHAALQRYVQERAQFNPAMETRLKRDGLDEYARSNLAALLREQRLSTGTVPDDLCIVVERCPDEEEDWRVIVHSPYGRRVHEPWAMCISARLRERYGYDGAVYAADDGIVLRIPKADAMPNARELLAFDTDQLESMIRDEVGQSALFAAHFRECAARALFMPRQNPATRVPLWQQRLRASQLLGAARSVRNFPLVLETTRECLQDVYDMPALKALMTRILAGEVRLLDVQTATPSPFASSLLFSYTGAFLYASDAPQAERAASTLSVDPAVLEGLLGDINVSQLLNAEVIKELESELQRTAPERHGVGAEGIADLLRVLGPLSTTEILQRWNPEPSFSDSGSSQRQSNHRQSDSEQLNRKQLDDERDKALQADLELLLQQQRIARISLDNGEGWATAQDAQTLEHSPDDAGIKDLVLRYARRHGPFSTRTIAQRFDLTTSQAHELLQDLQLRDGILNVQGQSASGTTVSDTTASDTANTPTNADIERADDGQWLHSEVFRILRSRSLTRVRSSIAPVKAEVFQAFLLSRQGVGSPGNGAYQGEEGLARVIEQLEGLALPAALWESDVFRCRVRDYTPSMLDALLATGQVIWLGSRQGGQSGMPAVAFYLSQSDMLRGYLQVAQQSRTQDDARDARDAREGQSESDDHDAQSQAFQVRTGILERIASGGAFLSRQLAAEGTGSDVLSRELWDLVWQGRLTNSTFAPLRAYLAATHHSAQHHGMQRMRASSSLRSQGRAYVAQARAQALNASNTLDELSGLWHAPDAMVRADSGSGSDASSSGDIAAYALALVETMLDRYGVISPAVVNAEGVEGGFSALYPVLRHLEEHGQVVRGMYITGFGAAQFASSATVNTLRTFRHDFSQVRSGEDDSSSQAIVVDATDPANLYGVALPWPAAKEAQPIRQASDADRSESASENAESGAGNVGIKAMRRMGTVVVMMHGRVVLHASQTGHRVLTFDDDREPLRAGFDALARHIHSTTDRSVTFSTVNGENVLSNPTVRGIMQTVGFVPVPQGMRLYH</sequence>
<protein>
    <submittedName>
        <fullName evidence="12">ATP-dependent helicase</fullName>
        <ecNumber evidence="12">3.6.4.-</ecNumber>
    </submittedName>
</protein>
<dbReference type="InterPro" id="IPR045628">
    <property type="entry name" value="Lhr_WH_dom"/>
</dbReference>
<feature type="compositionally biased region" description="Acidic residues" evidence="9">
    <location>
        <begin position="670"/>
        <end position="688"/>
    </location>
</feature>
<evidence type="ECO:0000256" key="9">
    <source>
        <dbReference type="SAM" id="MobiDB-lite"/>
    </source>
</evidence>
<dbReference type="PROSITE" id="PS51192">
    <property type="entry name" value="HELICASE_ATP_BIND_1"/>
    <property type="match status" value="1"/>
</dbReference>
<dbReference type="InterPro" id="IPR055369">
    <property type="entry name" value="WH2_Lhr"/>
</dbReference>
<accession>A0AB39U948</accession>
<feature type="compositionally biased region" description="Basic and acidic residues" evidence="9">
    <location>
        <begin position="1046"/>
        <end position="1059"/>
    </location>
</feature>
<dbReference type="PANTHER" id="PTHR47962:SF5">
    <property type="entry name" value="ATP-DEPENDENT HELICASE LHR-RELATED"/>
    <property type="match status" value="1"/>
</dbReference>
<dbReference type="EC" id="3.6.4.-" evidence="12"/>
<evidence type="ECO:0000256" key="7">
    <source>
        <dbReference type="ARBA" id="ARBA00023204"/>
    </source>
</evidence>
<dbReference type="InterPro" id="IPR055368">
    <property type="entry name" value="WH3_Lhr"/>
</dbReference>
<reference evidence="12" key="1">
    <citation type="submission" date="2023-07" db="EMBL/GenBank/DDBJ databases">
        <title>Bifidobacterium aquikefiriaerophilum sp. nov. and Bifidobacterium eccum sp. nov., isolated from water kefir.</title>
        <authorList>
            <person name="Breselge S."/>
            <person name="Bellassi P."/>
            <person name="Barcenilla C."/>
            <person name="Alvarez-Ordonez A."/>
            <person name="Morelli L."/>
            <person name="Cotter P.D."/>
        </authorList>
    </citation>
    <scope>NUCLEOTIDE SEQUENCE</scope>
    <source>
        <strain evidence="12">WK041_4_12</strain>
    </source>
</reference>
<keyword evidence="8" id="KW-0413">Isomerase</keyword>
<dbReference type="Pfam" id="PF23236">
    <property type="entry name" value="WHD_2nd_Lhr"/>
    <property type="match status" value="1"/>
</dbReference>
<feature type="compositionally biased region" description="Basic and acidic residues" evidence="9">
    <location>
        <begin position="1323"/>
        <end position="1337"/>
    </location>
</feature>
<evidence type="ECO:0000256" key="3">
    <source>
        <dbReference type="ARBA" id="ARBA00022801"/>
    </source>
</evidence>
<dbReference type="PROSITE" id="PS51194">
    <property type="entry name" value="HELICASE_CTER"/>
    <property type="match status" value="1"/>
</dbReference>
<feature type="region of interest" description="Disordered" evidence="9">
    <location>
        <begin position="1158"/>
        <end position="1180"/>
    </location>
</feature>
<evidence type="ECO:0000259" key="11">
    <source>
        <dbReference type="PROSITE" id="PS51194"/>
    </source>
</evidence>
<feature type="compositionally biased region" description="Basic and acidic residues" evidence="9">
    <location>
        <begin position="69"/>
        <end position="81"/>
    </location>
</feature>
<evidence type="ECO:0000256" key="4">
    <source>
        <dbReference type="ARBA" id="ARBA00022806"/>
    </source>
</evidence>
<evidence type="ECO:0000256" key="6">
    <source>
        <dbReference type="ARBA" id="ARBA00023125"/>
    </source>
</evidence>
<evidence type="ECO:0000256" key="5">
    <source>
        <dbReference type="ARBA" id="ARBA00022840"/>
    </source>
</evidence>
<keyword evidence="2" id="KW-0227">DNA damage</keyword>
<dbReference type="CDD" id="cd18796">
    <property type="entry name" value="SF2_C_LHR"/>
    <property type="match status" value="1"/>
</dbReference>
<feature type="region of interest" description="Disordered" evidence="9">
    <location>
        <begin position="1594"/>
        <end position="1621"/>
    </location>
</feature>
<dbReference type="SMART" id="SM00487">
    <property type="entry name" value="DEXDc"/>
    <property type="match status" value="1"/>
</dbReference>
<dbReference type="SUPFAM" id="SSF52540">
    <property type="entry name" value="P-loop containing nucleoside triphosphate hydrolases"/>
    <property type="match status" value="1"/>
</dbReference>
<feature type="region of interest" description="Disordered" evidence="9">
    <location>
        <begin position="669"/>
        <end position="693"/>
    </location>
</feature>
<dbReference type="NCBIfam" id="NF007284">
    <property type="entry name" value="PRK09751.1"/>
    <property type="match status" value="1"/>
</dbReference>
<evidence type="ECO:0000256" key="2">
    <source>
        <dbReference type="ARBA" id="ARBA00022763"/>
    </source>
</evidence>
<dbReference type="SMART" id="SM00490">
    <property type="entry name" value="HELICc"/>
    <property type="match status" value="1"/>
</dbReference>
<feature type="compositionally biased region" description="Low complexity" evidence="9">
    <location>
        <begin position="1158"/>
        <end position="1179"/>
    </location>
</feature>
<feature type="region of interest" description="Disordered" evidence="9">
    <location>
        <begin position="1028"/>
        <end position="1059"/>
    </location>
</feature>
<dbReference type="Gene3D" id="3.40.50.300">
    <property type="entry name" value="P-loop containing nucleotide triphosphate hydrolases"/>
    <property type="match status" value="2"/>
</dbReference>
<dbReference type="Pfam" id="PF00271">
    <property type="entry name" value="Helicase_C"/>
    <property type="match status" value="1"/>
</dbReference>
<keyword evidence="5" id="KW-0067">ATP-binding</keyword>
<dbReference type="GO" id="GO:0003677">
    <property type="term" value="F:DNA binding"/>
    <property type="evidence" value="ECO:0007669"/>
    <property type="project" value="UniProtKB-KW"/>
</dbReference>
<organism evidence="12">
    <name type="scientific">Bifidobacterium aquikefiricola</name>
    <dbReference type="NCBI Taxonomy" id="3059038"/>
    <lineage>
        <taxon>Bacteria</taxon>
        <taxon>Bacillati</taxon>
        <taxon>Actinomycetota</taxon>
        <taxon>Actinomycetes</taxon>
        <taxon>Bifidobacteriales</taxon>
        <taxon>Bifidobacteriaceae</taxon>
        <taxon>Bifidobacterium</taxon>
    </lineage>
</organism>
<keyword evidence="4 12" id="KW-0347">Helicase</keyword>
<evidence type="ECO:0000259" key="10">
    <source>
        <dbReference type="PROSITE" id="PS51192"/>
    </source>
</evidence>
<dbReference type="EMBL" id="CP129674">
    <property type="protein sequence ID" value="XDS45484.1"/>
    <property type="molecule type" value="Genomic_DNA"/>
</dbReference>
<proteinExistence type="predicted"/>
<keyword evidence="6" id="KW-0238">DNA-binding</keyword>
<feature type="domain" description="Helicase ATP-binding" evidence="10">
    <location>
        <begin position="31"/>
        <end position="260"/>
    </location>
</feature>
<dbReference type="InterPro" id="IPR055367">
    <property type="entry name" value="WH4_Lhr"/>
</dbReference>
<dbReference type="Pfam" id="PF00270">
    <property type="entry name" value="DEAD"/>
    <property type="match status" value="1"/>
</dbReference>
<dbReference type="RefSeq" id="WP_404978511.1">
    <property type="nucleotide sequence ID" value="NZ_CP129674.1"/>
</dbReference>
<dbReference type="PANTHER" id="PTHR47962">
    <property type="entry name" value="ATP-DEPENDENT HELICASE LHR-RELATED-RELATED"/>
    <property type="match status" value="1"/>
</dbReference>
<dbReference type="GO" id="GO:0016887">
    <property type="term" value="F:ATP hydrolysis activity"/>
    <property type="evidence" value="ECO:0007669"/>
    <property type="project" value="TreeGrafter"/>
</dbReference>
<name>A0AB39U948_9BIFI</name>
<dbReference type="GO" id="GO:0005524">
    <property type="term" value="F:ATP binding"/>
    <property type="evidence" value="ECO:0007669"/>
    <property type="project" value="UniProtKB-KW"/>
</dbReference>
<dbReference type="InterPro" id="IPR014001">
    <property type="entry name" value="Helicase_ATP-bd"/>
</dbReference>
<dbReference type="GO" id="GO:0006281">
    <property type="term" value="P:DNA repair"/>
    <property type="evidence" value="ECO:0007669"/>
    <property type="project" value="UniProtKB-KW"/>
</dbReference>
<evidence type="ECO:0000313" key="12">
    <source>
        <dbReference type="EMBL" id="XDS45484.1"/>
    </source>
</evidence>
<dbReference type="Pfam" id="PF23234">
    <property type="entry name" value="WHD_4th_Lhr"/>
    <property type="match status" value="1"/>
</dbReference>
<feature type="region of interest" description="Disordered" evidence="9">
    <location>
        <begin position="69"/>
        <end position="98"/>
    </location>
</feature>
<evidence type="ECO:0000256" key="8">
    <source>
        <dbReference type="ARBA" id="ARBA00023235"/>
    </source>
</evidence>
<keyword evidence="7" id="KW-0234">DNA repair</keyword>
<feature type="region of interest" description="Disordered" evidence="9">
    <location>
        <begin position="1320"/>
        <end position="1348"/>
    </location>
</feature>
<dbReference type="InterPro" id="IPR001650">
    <property type="entry name" value="Helicase_C-like"/>
</dbReference>
<dbReference type="Pfam" id="PF08494">
    <property type="entry name" value="DEAD_assoc"/>
    <property type="match status" value="1"/>
</dbReference>
<feature type="region of interest" description="Disordered" evidence="9">
    <location>
        <begin position="134"/>
        <end position="164"/>
    </location>
</feature>
<evidence type="ECO:0000256" key="1">
    <source>
        <dbReference type="ARBA" id="ARBA00022741"/>
    </source>
</evidence>
<dbReference type="KEGG" id="baqk:QN215_01670"/>
<dbReference type="InterPro" id="IPR052511">
    <property type="entry name" value="ATP-dep_Helicase"/>
</dbReference>
<keyword evidence="1" id="KW-0547">Nucleotide-binding</keyword>
<dbReference type="Pfam" id="PF23235">
    <property type="entry name" value="WHD_3rd_Lhr"/>
    <property type="match status" value="1"/>
</dbReference>
<dbReference type="Pfam" id="PF19306">
    <property type="entry name" value="WHD_Lhr"/>
    <property type="match status" value="1"/>
</dbReference>
<dbReference type="InterPro" id="IPR027417">
    <property type="entry name" value="P-loop_NTPase"/>
</dbReference>
<dbReference type="InterPro" id="IPR011545">
    <property type="entry name" value="DEAD/DEAH_box_helicase_dom"/>
</dbReference>
<keyword evidence="3 12" id="KW-0378">Hydrolase</keyword>
<feature type="compositionally biased region" description="Low complexity" evidence="9">
    <location>
        <begin position="1032"/>
        <end position="1042"/>
    </location>
</feature>
<feature type="domain" description="Helicase C-terminal" evidence="11">
    <location>
        <begin position="304"/>
        <end position="485"/>
    </location>
</feature>
<dbReference type="InterPro" id="IPR013701">
    <property type="entry name" value="Lhr-like_DEAD/DEAH_assoc"/>
</dbReference>
<gene>
    <name evidence="12" type="ORF">QN215_01670</name>
</gene>